<keyword evidence="6" id="KW-1185">Reference proteome</keyword>
<dbReference type="GO" id="GO:0008168">
    <property type="term" value="F:methyltransferase activity"/>
    <property type="evidence" value="ECO:0007669"/>
    <property type="project" value="UniProtKB-KW"/>
</dbReference>
<keyword evidence="2 5" id="KW-0489">Methyltransferase</keyword>
<organism evidence="5 6">
    <name type="scientific">Aspergillus keveii</name>
    <dbReference type="NCBI Taxonomy" id="714993"/>
    <lineage>
        <taxon>Eukaryota</taxon>
        <taxon>Fungi</taxon>
        <taxon>Dikarya</taxon>
        <taxon>Ascomycota</taxon>
        <taxon>Pezizomycotina</taxon>
        <taxon>Eurotiomycetes</taxon>
        <taxon>Eurotiomycetidae</taxon>
        <taxon>Eurotiales</taxon>
        <taxon>Aspergillaceae</taxon>
        <taxon>Aspergillus</taxon>
        <taxon>Aspergillus subgen. Nidulantes</taxon>
    </lineage>
</organism>
<name>A0ABR4GMA8_9EURO</name>
<protein>
    <submittedName>
        <fullName evidence="5">S-adenosyl-L-methionine-dependent methyltransferase</fullName>
    </submittedName>
</protein>
<dbReference type="PROSITE" id="PS51585">
    <property type="entry name" value="SAM_MT_TPMT"/>
    <property type="match status" value="1"/>
</dbReference>
<dbReference type="GO" id="GO:0032259">
    <property type="term" value="P:methylation"/>
    <property type="evidence" value="ECO:0007669"/>
    <property type="project" value="UniProtKB-KW"/>
</dbReference>
<evidence type="ECO:0000313" key="5">
    <source>
        <dbReference type="EMBL" id="KAL2800216.1"/>
    </source>
</evidence>
<dbReference type="EMBL" id="JBFTWV010000004">
    <property type="protein sequence ID" value="KAL2800216.1"/>
    <property type="molecule type" value="Genomic_DNA"/>
</dbReference>
<dbReference type="Pfam" id="PF05724">
    <property type="entry name" value="TPMT"/>
    <property type="match status" value="1"/>
</dbReference>
<keyword evidence="4" id="KW-0949">S-adenosyl-L-methionine</keyword>
<dbReference type="Proteomes" id="UP001610563">
    <property type="component" value="Unassembled WGS sequence"/>
</dbReference>
<evidence type="ECO:0000256" key="3">
    <source>
        <dbReference type="ARBA" id="ARBA00022679"/>
    </source>
</evidence>
<evidence type="ECO:0000256" key="1">
    <source>
        <dbReference type="ARBA" id="ARBA00022553"/>
    </source>
</evidence>
<dbReference type="SUPFAM" id="SSF53335">
    <property type="entry name" value="S-adenosyl-L-methionine-dependent methyltransferases"/>
    <property type="match status" value="1"/>
</dbReference>
<keyword evidence="1" id="KW-0597">Phosphoprotein</keyword>
<dbReference type="InterPro" id="IPR029063">
    <property type="entry name" value="SAM-dependent_MTases_sf"/>
</dbReference>
<evidence type="ECO:0000256" key="4">
    <source>
        <dbReference type="ARBA" id="ARBA00022691"/>
    </source>
</evidence>
<dbReference type="PANTHER" id="PTHR32183">
    <property type="match status" value="1"/>
</dbReference>
<gene>
    <name evidence="5" type="ORF">BJX66DRAFT_182078</name>
</gene>
<dbReference type="Gene3D" id="3.40.50.150">
    <property type="entry name" value="Vaccinia Virus protein VP39"/>
    <property type="match status" value="1"/>
</dbReference>
<dbReference type="PANTHER" id="PTHR32183:SF6">
    <property type="entry name" value="CYSTEINE SULFINATE DESULFINASE_CYSTEINE DESULFURASE AND RELATED ENZYMES"/>
    <property type="match status" value="1"/>
</dbReference>
<sequence length="285" mass="31584">MKSTEYLLHTARNLLQDARQAPTKGRLISHFENCETPDHGKAWSDLWDSGESDFWDRGVPSPALIDLIEEYDRTLFDPFRTTESAEREGRKRALVPGCGRGYDVIALSLHGFDAYGLEISSTAVSEAQALAQTELASPSAENFGARTTKSTTALHGGNLSLSPGTPRFLQGDFFDSSWSDALGIQFDIIYDYTFLCALHPNLRGCWAERMKGLLRLGGLLICLEFPMYKDPGLPGPPWGVNGVHWELLAGGDPGAGGFTRKLYVRPERTYEVGKETDMISVYERK</sequence>
<comment type="caution">
    <text evidence="5">The sequence shown here is derived from an EMBL/GenBank/DDBJ whole genome shotgun (WGS) entry which is preliminary data.</text>
</comment>
<evidence type="ECO:0000313" key="6">
    <source>
        <dbReference type="Proteomes" id="UP001610563"/>
    </source>
</evidence>
<reference evidence="5 6" key="1">
    <citation type="submission" date="2024-07" db="EMBL/GenBank/DDBJ databases">
        <title>Section-level genome sequencing and comparative genomics of Aspergillus sections Usti and Cavernicolus.</title>
        <authorList>
            <consortium name="Lawrence Berkeley National Laboratory"/>
            <person name="Nybo J.L."/>
            <person name="Vesth T.C."/>
            <person name="Theobald S."/>
            <person name="Frisvad J.C."/>
            <person name="Larsen T.O."/>
            <person name="Kjaerboelling I."/>
            <person name="Rothschild-Mancinelli K."/>
            <person name="Lyhne E.K."/>
            <person name="Kogle M.E."/>
            <person name="Barry K."/>
            <person name="Clum A."/>
            <person name="Na H."/>
            <person name="Ledsgaard L."/>
            <person name="Lin J."/>
            <person name="Lipzen A."/>
            <person name="Kuo A."/>
            <person name="Riley R."/>
            <person name="Mondo S."/>
            <person name="Labutti K."/>
            <person name="Haridas S."/>
            <person name="Pangalinan J."/>
            <person name="Salamov A.A."/>
            <person name="Simmons B.A."/>
            <person name="Magnuson J.K."/>
            <person name="Chen J."/>
            <person name="Drula E."/>
            <person name="Henrissat B."/>
            <person name="Wiebenga A."/>
            <person name="Lubbers R.J."/>
            <person name="Gomes A.C."/>
            <person name="Makela M.R."/>
            <person name="Stajich J."/>
            <person name="Grigoriev I.V."/>
            <person name="Mortensen U.H."/>
            <person name="De Vries R.P."/>
            <person name="Baker S.E."/>
            <person name="Andersen M.R."/>
        </authorList>
    </citation>
    <scope>NUCLEOTIDE SEQUENCE [LARGE SCALE GENOMIC DNA]</scope>
    <source>
        <strain evidence="5 6">CBS 209.92</strain>
    </source>
</reference>
<keyword evidence="3" id="KW-0808">Transferase</keyword>
<dbReference type="InterPro" id="IPR008854">
    <property type="entry name" value="TPMT"/>
</dbReference>
<accession>A0ABR4GMA8</accession>
<proteinExistence type="predicted"/>
<evidence type="ECO:0000256" key="2">
    <source>
        <dbReference type="ARBA" id="ARBA00022603"/>
    </source>
</evidence>